<dbReference type="PANTHER" id="PTHR37860">
    <property type="entry name" value="AGAP008810-PA"/>
    <property type="match status" value="1"/>
</dbReference>
<dbReference type="InterPro" id="IPR001846">
    <property type="entry name" value="VWF_type-D"/>
</dbReference>
<feature type="domain" description="VWFD" evidence="1">
    <location>
        <begin position="570"/>
        <end position="740"/>
    </location>
</feature>
<protein>
    <recommendedName>
        <fullName evidence="1">VWFD domain-containing protein</fullName>
    </recommendedName>
</protein>
<accession>A0A1B6G4B4</accession>
<dbReference type="AlphaFoldDB" id="A0A1B6G4B4"/>
<evidence type="ECO:0000259" key="1">
    <source>
        <dbReference type="PROSITE" id="PS51233"/>
    </source>
</evidence>
<sequence length="1133" mass="127550">MAVDTEPDKKDSNAHASYNRAVNVDVRSKGLKITANYVEKHHLELSHHFAHTYQLDYQLGDGPKHKSIMRIECAHDKFEIESRVFDTDLIRINAKKMEGEGSQNGEHMVEGSVAVFGSKKSPIVFNAQVKNFNTFIVTAHRQATPDRKLKSSGGLILGQIADYRIETIDGATKNSVLHASVQLDEANFLKSEYGFDNERAKSLLKDARDSILEWTDSARAQITKMETGAADEVKRMWDNMDDHWADFQPVSAHYKEEFEKIAKELASDRTVQDATKFLRNVLAVIVRTMADLIKELREFYNKLKMAVQENVKKVCDVIAHDFIPEMRKAVQKLVNVVSLLIEEITKIVFTILIKMADILKMYQTELNSLATSISESMQDFARAVTRMLITVKDECAKLVKDLYEEIKATPFAEFVREKWENVGANSNAVITWRPSEQFAMFVDDILYAIHDMLPNDDLKKAVATLQAYISKKLRGNDDVNDWQEIKTIVNSVISALDAILKECKSSDAIKYGVHKMAESLRSAILSTTSWQQWSQIALSGNDVNLNPTPIELLRKLRKVRTQDILYKFDKMASLIQGRNVITFDRRNVTLPTESAQCSFMLVSDAQDRNFTIFVDFATDGAKIDGITLIDREGDTFTLKDGGRVAHNGQPADFPVRSTHSAAFRKFHSVYLASHYGIEVGCLEDLTVCGFMVSGFYHGRLRGLLGNGNNDPYDDYTLPNGKLAQTELQFISAYTMPDTCTTAPKATAHEHHEKSDSSDICEQIFEPASQMAPCYPFVDVTPFKHACQHGVATKMDGADCAAALAYVATCAAHRVWSRVPDKCVKCNDAPDGKVRMLGEKIAHKQPAQMADIVIVLDQNTDYKVVYEQLIKPLTVQIRDKLTTKGVKDVRFVLIGYGGGQRKWPSLFTSSNGNLKFDGSNVANSFKFTDKENDTTPYWFTDSDTVNSALKALRNTVFYELFLDNPVGYNAYKMAKNYPFRAGALKAILMFPHDCVASKLIYLARLQIWLYGRKNSIAHHTFTNVADMKLKTNEVATKDIVSFSKQGIQFRNGEEMKNLNDLRYEYENMCADTTLHLGGSVYSADNFVVATEPERKQFSDVFAQNVVADMLTQDGDKVCTCARDNLFSFGRFSCK</sequence>
<proteinExistence type="predicted"/>
<evidence type="ECO:0000313" key="2">
    <source>
        <dbReference type="EMBL" id="JAS57267.1"/>
    </source>
</evidence>
<reference evidence="2" key="1">
    <citation type="submission" date="2015-11" db="EMBL/GenBank/DDBJ databases">
        <title>De novo transcriptome assembly of four potential Pierce s Disease insect vectors from Arizona vineyards.</title>
        <authorList>
            <person name="Tassone E.E."/>
        </authorList>
    </citation>
    <scope>NUCLEOTIDE SEQUENCE</scope>
</reference>
<name>A0A1B6G4B4_9HEMI</name>
<organism evidence="2">
    <name type="scientific">Cuerna arida</name>
    <dbReference type="NCBI Taxonomy" id="1464854"/>
    <lineage>
        <taxon>Eukaryota</taxon>
        <taxon>Metazoa</taxon>
        <taxon>Ecdysozoa</taxon>
        <taxon>Arthropoda</taxon>
        <taxon>Hexapoda</taxon>
        <taxon>Insecta</taxon>
        <taxon>Pterygota</taxon>
        <taxon>Neoptera</taxon>
        <taxon>Paraneoptera</taxon>
        <taxon>Hemiptera</taxon>
        <taxon>Auchenorrhyncha</taxon>
        <taxon>Membracoidea</taxon>
        <taxon>Cicadellidae</taxon>
        <taxon>Cicadellinae</taxon>
        <taxon>Proconiini</taxon>
        <taxon>Cuerna</taxon>
    </lineage>
</organism>
<gene>
    <name evidence="2" type="ORF">g.22045</name>
</gene>
<dbReference type="Pfam" id="PF00094">
    <property type="entry name" value="VWD"/>
    <property type="match status" value="1"/>
</dbReference>
<dbReference type="PANTHER" id="PTHR37860:SF2">
    <property type="entry name" value="VITELLOGENIN DOMAIN-CONTAINING PROTEIN"/>
    <property type="match status" value="1"/>
</dbReference>
<dbReference type="SMART" id="SM00216">
    <property type="entry name" value="VWD"/>
    <property type="match status" value="1"/>
</dbReference>
<dbReference type="EMBL" id="GECZ01012502">
    <property type="protein sequence ID" value="JAS57267.1"/>
    <property type="molecule type" value="Transcribed_RNA"/>
</dbReference>
<dbReference type="PROSITE" id="PS51233">
    <property type="entry name" value="VWFD"/>
    <property type="match status" value="1"/>
</dbReference>